<evidence type="ECO:0000256" key="2">
    <source>
        <dbReference type="ARBA" id="ARBA00010190"/>
    </source>
</evidence>
<sequence length="289" mass="31795">MAISNALSLKKIYSGKVRDLYEIDDKRMLMVATDRLSAFDVILAEPIPEKGKILTAISNFWFDKLAHLVPNHFTGDSVEDVVPAEELPLVEGRAVVAKRLKPVAVEAIVRGYIVGSGWKEYQKNGTVCGIQLPAGLKEAAKLPQPIFTPSTKAAVGDHDENISFEQCEAVIGKELAAQVRDTSIALYTAAVEYAATRGIIIADTKFEFGLDEQGRLTLMDEVLTPDSSRFWPADSYQEGSNPPSFDKQFVRDWLESTGWNKEPPAPPVPADVAQKTADKYREALTRLTA</sequence>
<dbReference type="OrthoDB" id="9801549at2"/>
<dbReference type="GO" id="GO:0006189">
    <property type="term" value="P:'de novo' IMP biosynthetic process"/>
    <property type="evidence" value="ECO:0007669"/>
    <property type="project" value="UniProtKB-UniRule"/>
</dbReference>
<evidence type="ECO:0000256" key="4">
    <source>
        <dbReference type="ARBA" id="ARBA00016460"/>
    </source>
</evidence>
<keyword evidence="6 11" id="KW-0547">Nucleotide-binding</keyword>
<dbReference type="FunFam" id="3.30.470.20:FF:000015">
    <property type="entry name" value="Phosphoribosylaminoimidazole-succinocarboxamide synthase"/>
    <property type="match status" value="1"/>
</dbReference>
<evidence type="ECO:0000313" key="13">
    <source>
        <dbReference type="EMBL" id="KJH80930.1"/>
    </source>
</evidence>
<evidence type="ECO:0000256" key="5">
    <source>
        <dbReference type="ARBA" id="ARBA00022598"/>
    </source>
</evidence>
<dbReference type="UniPathway" id="UPA00074">
    <property type="reaction ID" value="UER00131"/>
</dbReference>
<dbReference type="GO" id="GO:0005524">
    <property type="term" value="F:ATP binding"/>
    <property type="evidence" value="ECO:0007669"/>
    <property type="project" value="UniProtKB-KW"/>
</dbReference>
<protein>
    <recommendedName>
        <fullName evidence="4 11">Phosphoribosylaminoimidazole-succinocarboxamide synthase</fullName>
        <ecNumber evidence="3 11">6.3.2.6</ecNumber>
    </recommendedName>
    <alternativeName>
        <fullName evidence="9 11">SAICAR synthetase</fullName>
    </alternativeName>
</protein>
<evidence type="ECO:0000256" key="8">
    <source>
        <dbReference type="ARBA" id="ARBA00022840"/>
    </source>
</evidence>
<dbReference type="PROSITE" id="PS01058">
    <property type="entry name" value="SAICAR_SYNTHETASE_2"/>
    <property type="match status" value="1"/>
</dbReference>
<keyword evidence="7 11" id="KW-0658">Purine biosynthesis</keyword>
<evidence type="ECO:0000256" key="9">
    <source>
        <dbReference type="ARBA" id="ARBA00030409"/>
    </source>
</evidence>
<proteinExistence type="inferred from homology"/>
<dbReference type="CDD" id="cd01414">
    <property type="entry name" value="SAICAR_synt_Sc"/>
    <property type="match status" value="1"/>
</dbReference>
<reference evidence="13 14" key="1">
    <citation type="submission" date="2015-02" db="EMBL/GenBank/DDBJ databases">
        <title>Draft genome sequence of Pseudomonas stutzeri NT0128 isolated from wheat (Triticum turgidum) rhizosphere.</title>
        <authorList>
            <person name="Tovi N."/>
            <person name="Frenk S."/>
            <person name="Hadar Y."/>
            <person name="Minz D."/>
        </authorList>
    </citation>
    <scope>NUCLEOTIDE SEQUENCE [LARGE SCALE GENOMIC DNA]</scope>
    <source>
        <strain evidence="13 14">NT0128</strain>
    </source>
</reference>
<keyword evidence="5 11" id="KW-0436">Ligase</keyword>
<comment type="similarity">
    <text evidence="2 11">Belongs to the SAICAR synthetase family.</text>
</comment>
<dbReference type="Proteomes" id="UP000032487">
    <property type="component" value="Unassembled WGS sequence"/>
</dbReference>
<dbReference type="SUPFAM" id="SSF56104">
    <property type="entry name" value="SAICAR synthase-like"/>
    <property type="match status" value="1"/>
</dbReference>
<dbReference type="Gene3D" id="3.30.200.20">
    <property type="entry name" value="Phosphorylase Kinase, domain 1"/>
    <property type="match status" value="1"/>
</dbReference>
<dbReference type="NCBIfam" id="NF010568">
    <property type="entry name" value="PRK13961.1"/>
    <property type="match status" value="1"/>
</dbReference>
<dbReference type="GO" id="GO:0004639">
    <property type="term" value="F:phosphoribosylaminoimidazolesuccinocarboxamide synthase activity"/>
    <property type="evidence" value="ECO:0007669"/>
    <property type="project" value="UniProtKB-UniRule"/>
</dbReference>
<dbReference type="AlphaFoldDB" id="A0A0D9AIR6"/>
<dbReference type="PANTHER" id="PTHR43700:SF1">
    <property type="entry name" value="PHOSPHORIBOSYLAMINOIMIDAZOLE-SUCCINOCARBOXAMIDE SYNTHASE"/>
    <property type="match status" value="1"/>
</dbReference>
<keyword evidence="8 11" id="KW-0067">ATP-binding</keyword>
<feature type="domain" description="SAICAR synthetase/ADE2 N-terminal" evidence="12">
    <location>
        <begin position="11"/>
        <end position="264"/>
    </location>
</feature>
<comment type="caution">
    <text evidence="13">The sequence shown here is derived from an EMBL/GenBank/DDBJ whole genome shotgun (WGS) entry which is preliminary data.</text>
</comment>
<name>A0A0D9AIR6_STUST</name>
<dbReference type="FunFam" id="3.30.200.20:FF:000365">
    <property type="entry name" value="Phosphoribosylaminoimidazole-succinocarboxamide synthase"/>
    <property type="match status" value="1"/>
</dbReference>
<dbReference type="EC" id="6.3.2.6" evidence="3 11"/>
<dbReference type="RefSeq" id="WP_045162814.1">
    <property type="nucleotide sequence ID" value="NZ_JYHV01000025.1"/>
</dbReference>
<gene>
    <name evidence="11" type="primary">purC</name>
    <name evidence="13" type="ORF">UF78_13920</name>
</gene>
<evidence type="ECO:0000256" key="1">
    <source>
        <dbReference type="ARBA" id="ARBA00004672"/>
    </source>
</evidence>
<comment type="pathway">
    <text evidence="1 11">Purine metabolism; IMP biosynthesis via de novo pathway; 5-amino-1-(5-phospho-D-ribosyl)imidazole-4-carboxamide from 5-amino-1-(5-phospho-D-ribosyl)imidazole-4-carboxylate: step 1/2.</text>
</comment>
<evidence type="ECO:0000256" key="11">
    <source>
        <dbReference type="HAMAP-Rule" id="MF_00137"/>
    </source>
</evidence>
<evidence type="ECO:0000259" key="12">
    <source>
        <dbReference type="Pfam" id="PF01259"/>
    </source>
</evidence>
<evidence type="ECO:0000256" key="10">
    <source>
        <dbReference type="ARBA" id="ARBA00048475"/>
    </source>
</evidence>
<dbReference type="PANTHER" id="PTHR43700">
    <property type="entry name" value="PHOSPHORIBOSYLAMINOIMIDAZOLE-SUCCINOCARBOXAMIDE SYNTHASE"/>
    <property type="match status" value="1"/>
</dbReference>
<dbReference type="Gene3D" id="3.30.470.20">
    <property type="entry name" value="ATP-grasp fold, B domain"/>
    <property type="match status" value="1"/>
</dbReference>
<evidence type="ECO:0000256" key="7">
    <source>
        <dbReference type="ARBA" id="ARBA00022755"/>
    </source>
</evidence>
<evidence type="ECO:0000256" key="3">
    <source>
        <dbReference type="ARBA" id="ARBA00012217"/>
    </source>
</evidence>
<dbReference type="EMBL" id="JYHV01000025">
    <property type="protein sequence ID" value="KJH80930.1"/>
    <property type="molecule type" value="Genomic_DNA"/>
</dbReference>
<dbReference type="InterPro" id="IPR001636">
    <property type="entry name" value="SAICAR_synth"/>
</dbReference>
<dbReference type="HAMAP" id="MF_00137">
    <property type="entry name" value="SAICAR_synth"/>
    <property type="match status" value="1"/>
</dbReference>
<dbReference type="PATRIC" id="fig|316.101.peg.93"/>
<dbReference type="InterPro" id="IPR028923">
    <property type="entry name" value="SAICAR_synt/ADE2_N"/>
</dbReference>
<dbReference type="GO" id="GO:0005737">
    <property type="term" value="C:cytoplasm"/>
    <property type="evidence" value="ECO:0007669"/>
    <property type="project" value="TreeGrafter"/>
</dbReference>
<dbReference type="InterPro" id="IPR018236">
    <property type="entry name" value="SAICAR_synthetase_CS"/>
</dbReference>
<organism evidence="13 14">
    <name type="scientific">Stutzerimonas stutzeri</name>
    <name type="common">Pseudomonas stutzeri</name>
    <dbReference type="NCBI Taxonomy" id="316"/>
    <lineage>
        <taxon>Bacteria</taxon>
        <taxon>Pseudomonadati</taxon>
        <taxon>Pseudomonadota</taxon>
        <taxon>Gammaproteobacteria</taxon>
        <taxon>Pseudomonadales</taxon>
        <taxon>Pseudomonadaceae</taxon>
        <taxon>Stutzerimonas</taxon>
    </lineage>
</organism>
<evidence type="ECO:0000313" key="14">
    <source>
        <dbReference type="Proteomes" id="UP000032487"/>
    </source>
</evidence>
<accession>A0A0D9AIR6</accession>
<dbReference type="NCBIfam" id="TIGR00081">
    <property type="entry name" value="purC"/>
    <property type="match status" value="1"/>
</dbReference>
<comment type="catalytic activity">
    <reaction evidence="10 11">
        <text>5-amino-1-(5-phospho-D-ribosyl)imidazole-4-carboxylate + L-aspartate + ATP = (2S)-2-[5-amino-1-(5-phospho-beta-D-ribosyl)imidazole-4-carboxamido]succinate + ADP + phosphate + 2 H(+)</text>
        <dbReference type="Rhea" id="RHEA:22628"/>
        <dbReference type="ChEBI" id="CHEBI:15378"/>
        <dbReference type="ChEBI" id="CHEBI:29991"/>
        <dbReference type="ChEBI" id="CHEBI:30616"/>
        <dbReference type="ChEBI" id="CHEBI:43474"/>
        <dbReference type="ChEBI" id="CHEBI:58443"/>
        <dbReference type="ChEBI" id="CHEBI:77657"/>
        <dbReference type="ChEBI" id="CHEBI:456216"/>
        <dbReference type="EC" id="6.3.2.6"/>
    </reaction>
</comment>
<evidence type="ECO:0000256" key="6">
    <source>
        <dbReference type="ARBA" id="ARBA00022741"/>
    </source>
</evidence>
<dbReference type="Pfam" id="PF01259">
    <property type="entry name" value="SAICAR_synt"/>
    <property type="match status" value="1"/>
</dbReference>